<dbReference type="eggNOG" id="COG3536">
    <property type="taxonomic scope" value="Bacteria"/>
</dbReference>
<organism evidence="1 2">
    <name type="scientific">Crocosphaera subtropica (strain ATCC 51142 / BH68)</name>
    <name type="common">Cyanothece sp. (strain ATCC 51142)</name>
    <dbReference type="NCBI Taxonomy" id="43989"/>
    <lineage>
        <taxon>Bacteria</taxon>
        <taxon>Bacillati</taxon>
        <taxon>Cyanobacteriota</taxon>
        <taxon>Cyanophyceae</taxon>
        <taxon>Oscillatoriophycideae</taxon>
        <taxon>Chroococcales</taxon>
        <taxon>Aphanothecaceae</taxon>
        <taxon>Crocosphaera</taxon>
        <taxon>Crocosphaera subtropica</taxon>
    </lineage>
</organism>
<reference evidence="1 2" key="1">
    <citation type="journal article" date="2008" name="Proc. Natl. Acad. Sci. U.S.A.">
        <title>The genome of Cyanothece 51142, a unicellular diazotrophic cyanobacterium important in the marine nitrogen cycle.</title>
        <authorList>
            <person name="Welsh E.A."/>
            <person name="Liberton M."/>
            <person name="Stoeckel J."/>
            <person name="Loh T."/>
            <person name="Elvitigala T."/>
            <person name="Wang C."/>
            <person name="Wollam A."/>
            <person name="Fulton R.S."/>
            <person name="Clifton S.W."/>
            <person name="Jacobs J.M."/>
            <person name="Aurora R."/>
            <person name="Ghosh B.K."/>
            <person name="Sherman L.A."/>
            <person name="Smith R.D."/>
            <person name="Wilson R.K."/>
            <person name="Pakrasi H.B."/>
        </authorList>
    </citation>
    <scope>NUCLEOTIDE SEQUENCE [LARGE SCALE GENOMIC DNA]</scope>
    <source>
        <strain evidence="2">ATCC 51142 / BH68</strain>
    </source>
</reference>
<keyword evidence="2" id="KW-1185">Reference proteome</keyword>
<dbReference type="HOGENOM" id="CLU_186686_1_0_3"/>
<evidence type="ECO:0008006" key="3">
    <source>
        <dbReference type="Google" id="ProtNLM"/>
    </source>
</evidence>
<evidence type="ECO:0000313" key="2">
    <source>
        <dbReference type="Proteomes" id="UP000001203"/>
    </source>
</evidence>
<evidence type="ECO:0000313" key="1">
    <source>
        <dbReference type="EMBL" id="ACB51410.1"/>
    </source>
</evidence>
<protein>
    <recommendedName>
        <fullName evidence="3">DUF2555 domain-containing protein</fullName>
    </recommendedName>
</protein>
<accession>B1X1I1</accession>
<dbReference type="EMBL" id="CP000806">
    <property type="protein sequence ID" value="ACB51410.1"/>
    <property type="molecule type" value="Genomic_DNA"/>
</dbReference>
<dbReference type="STRING" id="43989.cce_2060"/>
<dbReference type="Pfam" id="PF10742">
    <property type="entry name" value="DUF2555"/>
    <property type="match status" value="1"/>
</dbReference>
<name>B1X1I1_CROS5</name>
<dbReference type="AlphaFoldDB" id="B1X1I1"/>
<proteinExistence type="predicted"/>
<dbReference type="InterPro" id="IPR019678">
    <property type="entry name" value="DUF2555"/>
</dbReference>
<gene>
    <name evidence="1" type="ordered locus">cce_2060</name>
</gene>
<sequence>MSQRSGYNGEDGRISNVRGGAVMTTLSLTGQDISALTEQDVADLAGRLEQDDYTNPFEALKDWHTLRAIAFQRQDLAEPYLYLLDIEAYDEA</sequence>
<dbReference type="Proteomes" id="UP000001203">
    <property type="component" value="Chromosome circular"/>
</dbReference>
<dbReference type="KEGG" id="cyt:cce_2060"/>